<evidence type="ECO:0000313" key="6">
    <source>
        <dbReference type="Proteomes" id="UP000198873"/>
    </source>
</evidence>
<organism evidence="5 6">
    <name type="scientific">Streptomyces harbinensis</name>
    <dbReference type="NCBI Taxonomy" id="1176198"/>
    <lineage>
        <taxon>Bacteria</taxon>
        <taxon>Bacillati</taxon>
        <taxon>Actinomycetota</taxon>
        <taxon>Actinomycetes</taxon>
        <taxon>Kitasatosporales</taxon>
        <taxon>Streptomycetaceae</taxon>
        <taxon>Streptomyces</taxon>
    </lineage>
</organism>
<feature type="compositionally biased region" description="Basic and acidic residues" evidence="2">
    <location>
        <begin position="160"/>
        <end position="171"/>
    </location>
</feature>
<dbReference type="AlphaFoldDB" id="A0A1I6WAP9"/>
<dbReference type="STRING" id="1176198.SAMN05444716_11529"/>
<evidence type="ECO:0000256" key="3">
    <source>
        <dbReference type="SAM" id="Phobius"/>
    </source>
</evidence>
<keyword evidence="6" id="KW-1185">Reference proteome</keyword>
<feature type="compositionally biased region" description="Basic and acidic residues" evidence="2">
    <location>
        <begin position="54"/>
        <end position="63"/>
    </location>
</feature>
<feature type="domain" description="Cell envelope-related transcriptional attenuator" evidence="4">
    <location>
        <begin position="182"/>
        <end position="334"/>
    </location>
</feature>
<feature type="region of interest" description="Disordered" evidence="2">
    <location>
        <begin position="143"/>
        <end position="179"/>
    </location>
</feature>
<evidence type="ECO:0000256" key="2">
    <source>
        <dbReference type="SAM" id="MobiDB-lite"/>
    </source>
</evidence>
<dbReference type="Gene3D" id="3.40.630.190">
    <property type="entry name" value="LCP protein"/>
    <property type="match status" value="1"/>
</dbReference>
<dbReference type="EMBL" id="FPAB01000015">
    <property type="protein sequence ID" value="SFT22634.1"/>
    <property type="molecule type" value="Genomic_DNA"/>
</dbReference>
<proteinExistence type="inferred from homology"/>
<dbReference type="RefSeq" id="WP_093844481.1">
    <property type="nucleotide sequence ID" value="NZ_FPAB01000015.1"/>
</dbReference>
<feature type="compositionally biased region" description="Pro residues" evidence="2">
    <location>
        <begin position="75"/>
        <end position="88"/>
    </location>
</feature>
<reference evidence="6" key="1">
    <citation type="submission" date="2016-10" db="EMBL/GenBank/DDBJ databases">
        <authorList>
            <person name="Varghese N."/>
            <person name="Submissions S."/>
        </authorList>
    </citation>
    <scope>NUCLEOTIDE SEQUENCE [LARGE SCALE GENOMIC DNA]</scope>
    <source>
        <strain evidence="6">CGMCC 4.7047</strain>
    </source>
</reference>
<comment type="similarity">
    <text evidence="1">Belongs to the LytR/CpsA/Psr (LCP) family.</text>
</comment>
<gene>
    <name evidence="5" type="ORF">SAMN05444716_11529</name>
</gene>
<dbReference type="PANTHER" id="PTHR33392:SF6">
    <property type="entry name" value="POLYISOPRENYL-TEICHOIC ACID--PEPTIDOGLYCAN TEICHOIC ACID TRANSFERASE TAGU"/>
    <property type="match status" value="1"/>
</dbReference>
<dbReference type="PANTHER" id="PTHR33392">
    <property type="entry name" value="POLYISOPRENYL-TEICHOIC ACID--PEPTIDOGLYCAN TEICHOIC ACID TRANSFERASE TAGU"/>
    <property type="match status" value="1"/>
</dbReference>
<keyword evidence="3" id="KW-0472">Membrane</keyword>
<name>A0A1I6WAP9_9ACTN</name>
<keyword evidence="3" id="KW-1133">Transmembrane helix</keyword>
<dbReference type="InterPro" id="IPR004474">
    <property type="entry name" value="LytR_CpsA_psr"/>
</dbReference>
<dbReference type="InterPro" id="IPR050922">
    <property type="entry name" value="LytR/CpsA/Psr_CW_biosynth"/>
</dbReference>
<dbReference type="NCBIfam" id="TIGR00350">
    <property type="entry name" value="lytR_cpsA_psr"/>
    <property type="match status" value="1"/>
</dbReference>
<feature type="transmembrane region" description="Helical" evidence="3">
    <location>
        <begin position="107"/>
        <end position="129"/>
    </location>
</feature>
<evidence type="ECO:0000259" key="4">
    <source>
        <dbReference type="Pfam" id="PF03816"/>
    </source>
</evidence>
<keyword evidence="3" id="KW-0812">Transmembrane</keyword>
<protein>
    <submittedName>
        <fullName evidence="5">Cell envelope-related function transcriptional attenuator common domain-containing protein</fullName>
    </submittedName>
</protein>
<sequence>MSDWPQGWTDDDQPRGDRYGRGSGSASPEGARVMPHVRRPASGAPQGPPQPRGGGHDAYRDGYNEGQIYRGSGQAPPPHRPGPPPPGRGPYDGDDGPRPPKRWGRRIGYSVLALVLALVVIATGTYFWANSNLNREVDLASVEDRPESGKGTNYLIVGSDSREGLSDEQKQDLSTGSAEGKRTDTMILLHVGDNGSTMVSLPRDSWVTIPEFTGSVSGNRIPAQQQKLNAAFAIEGPELLVRTVEYNTGVRIDHYVEIGFGGFANVVDALGGVEMCFDQAIKDEKSGADFAEGCHTLNGSESLAFNRQRYQEAEGDLGRTKNQQKFLGAISSQAGSPATVLNPFRLYPTLSATTDALIVDQDLSLWGLGQMFLAMRGAHQMNIPVANPGYATDKGSAVLWDMEQTELLMSQIINDEKVTVGVRD</sequence>
<accession>A0A1I6WAP9</accession>
<feature type="region of interest" description="Disordered" evidence="2">
    <location>
        <begin position="1"/>
        <end position="102"/>
    </location>
</feature>
<evidence type="ECO:0000313" key="5">
    <source>
        <dbReference type="EMBL" id="SFT22634.1"/>
    </source>
</evidence>
<evidence type="ECO:0000256" key="1">
    <source>
        <dbReference type="ARBA" id="ARBA00006068"/>
    </source>
</evidence>
<dbReference type="Pfam" id="PF03816">
    <property type="entry name" value="LytR_cpsA_psr"/>
    <property type="match status" value="1"/>
</dbReference>
<dbReference type="Proteomes" id="UP000198873">
    <property type="component" value="Unassembled WGS sequence"/>
</dbReference>